<dbReference type="RefSeq" id="WP_038193080.1">
    <property type="nucleotide sequence ID" value="NZ_JRWP01000057.1"/>
</dbReference>
<proteinExistence type="predicted"/>
<accession>A0A0A5HRW1</accession>
<dbReference type="Proteomes" id="UP000030451">
    <property type="component" value="Unassembled WGS sequence"/>
</dbReference>
<evidence type="ECO:0000313" key="1">
    <source>
        <dbReference type="EMBL" id="KGY07020.1"/>
    </source>
</evidence>
<evidence type="ECO:0000313" key="2">
    <source>
        <dbReference type="Proteomes" id="UP000030451"/>
    </source>
</evidence>
<dbReference type="OrthoDB" id="5916374at2"/>
<sequence length="201" mass="22794">MHYAISHQTSRYDFLHSTARRKLLKHTLLQVKEGLVLVKLGKLEYAVEPGQSFWLPFDTLCAVSYFPNTHVQCIEISSRVQVSLPKQGGFVSLTELAQAIFNRLSDDSRNTQNDVDLLTVLKADIAQLAPTLQESPLTQQINQWTWDCAESDLINEHQLVLKIREAKKRLLSGNKRAQVINQMFDGNEALFTQLESITLGD</sequence>
<organism evidence="1 2">
    <name type="scientific">Photobacterium sp. (strain ATCC 43367)</name>
    <dbReference type="NCBI Taxonomy" id="379097"/>
    <lineage>
        <taxon>Bacteria</taxon>
        <taxon>Pseudomonadati</taxon>
        <taxon>Pseudomonadota</taxon>
        <taxon>Gammaproteobacteria</taxon>
        <taxon>Vibrionales</taxon>
        <taxon>Vibrionaceae</taxon>
        <taxon>Vibrio</taxon>
        <taxon>Vibrio oreintalis group</taxon>
    </lineage>
</organism>
<dbReference type="STRING" id="379097.SE23_01240"/>
<gene>
    <name evidence="1" type="ORF">NM06_19325</name>
</gene>
<dbReference type="EMBL" id="JRWP01000057">
    <property type="protein sequence ID" value="KGY07020.1"/>
    <property type="molecule type" value="Genomic_DNA"/>
</dbReference>
<comment type="caution">
    <text evidence="1">The sequence shown here is derived from an EMBL/GenBank/DDBJ whole genome shotgun (WGS) entry which is preliminary data.</text>
</comment>
<protein>
    <submittedName>
        <fullName evidence="1">AraC family transcriptional regulator</fullName>
    </submittedName>
</protein>
<name>A0A0A5HRW1_PHOS4</name>
<dbReference type="AlphaFoldDB" id="A0A0A5HRW1"/>
<reference evidence="1 2" key="1">
    <citation type="submission" date="2014-10" db="EMBL/GenBank/DDBJ databases">
        <title>Genome sequencing of Vibrio sinaloensis T08.</title>
        <authorList>
            <person name="Chan K.-G."/>
            <person name="Mohamad N.I."/>
        </authorList>
    </citation>
    <scope>NUCLEOTIDE SEQUENCE [LARGE SCALE GENOMIC DNA]</scope>
    <source>
        <strain evidence="1 2">T08</strain>
    </source>
</reference>